<dbReference type="PANTHER" id="PTHR19376:SF54">
    <property type="entry name" value="DNA-DIRECTED RNA POLYMERASE SUBUNIT BETA"/>
    <property type="match status" value="1"/>
</dbReference>
<evidence type="ECO:0000256" key="6">
    <source>
        <dbReference type="ARBA" id="ARBA00048552"/>
    </source>
</evidence>
<dbReference type="Gene3D" id="1.10.150.390">
    <property type="match status" value="1"/>
</dbReference>
<comment type="caution">
    <text evidence="9">The sequence shown here is derived from an EMBL/GenBank/DDBJ whole genome shotgun (WGS) entry which is preliminary data.</text>
</comment>
<keyword evidence="3 7" id="KW-0548">Nucleotidyltransferase</keyword>
<dbReference type="AlphaFoldDB" id="A0A0G1LTD0"/>
<comment type="catalytic activity">
    <reaction evidence="6 7">
        <text>RNA(n) + a ribonucleoside 5'-triphosphate = RNA(n+1) + diphosphate</text>
        <dbReference type="Rhea" id="RHEA:21248"/>
        <dbReference type="Rhea" id="RHEA-COMP:14527"/>
        <dbReference type="Rhea" id="RHEA-COMP:17342"/>
        <dbReference type="ChEBI" id="CHEBI:33019"/>
        <dbReference type="ChEBI" id="CHEBI:61557"/>
        <dbReference type="ChEBI" id="CHEBI:140395"/>
        <dbReference type="EC" id="2.7.7.6"/>
    </reaction>
</comment>
<evidence type="ECO:0000256" key="5">
    <source>
        <dbReference type="ARBA" id="ARBA00023163"/>
    </source>
</evidence>
<dbReference type="InterPro" id="IPR038120">
    <property type="entry name" value="Rpb1_funnel_sf"/>
</dbReference>
<dbReference type="Gene3D" id="1.10.1790.20">
    <property type="match status" value="1"/>
</dbReference>
<keyword evidence="2 7" id="KW-0808">Transferase</keyword>
<evidence type="ECO:0000256" key="2">
    <source>
        <dbReference type="ARBA" id="ARBA00022679"/>
    </source>
</evidence>
<keyword evidence="5 7" id="KW-0804">Transcription</keyword>
<dbReference type="PATRIC" id="fig|1618394.3.peg.242"/>
<keyword evidence="4" id="KW-0479">Metal-binding</keyword>
<name>A0A0G1LTD0_9BACT</name>
<dbReference type="EMBL" id="LCKM01000011">
    <property type="protein sequence ID" value="KKT98986.1"/>
    <property type="molecule type" value="Genomic_DNA"/>
</dbReference>
<evidence type="ECO:0000313" key="10">
    <source>
        <dbReference type="Proteomes" id="UP000034214"/>
    </source>
</evidence>
<organism evidence="9 10">
    <name type="scientific">Candidatus Collierbacteria bacterium GW2011_GWC2_45_15</name>
    <dbReference type="NCBI Taxonomy" id="1618394"/>
    <lineage>
        <taxon>Bacteria</taxon>
        <taxon>Candidatus Collieribacteriota</taxon>
    </lineage>
</organism>
<dbReference type="Pfam" id="PF04998">
    <property type="entry name" value="RNA_pol_Rpb1_5"/>
    <property type="match status" value="1"/>
</dbReference>
<dbReference type="Gene3D" id="1.10.132.30">
    <property type="match status" value="1"/>
</dbReference>
<evidence type="ECO:0000256" key="7">
    <source>
        <dbReference type="RuleBase" id="RU004279"/>
    </source>
</evidence>
<gene>
    <name evidence="9" type="ORF">UW99_C0011G0001</name>
</gene>
<dbReference type="SMART" id="SM00663">
    <property type="entry name" value="RPOLA_N"/>
    <property type="match status" value="1"/>
</dbReference>
<dbReference type="PANTHER" id="PTHR19376">
    <property type="entry name" value="DNA-DIRECTED RNA POLYMERASE"/>
    <property type="match status" value="1"/>
</dbReference>
<dbReference type="Pfam" id="PF04997">
    <property type="entry name" value="RNA_pol_Rpb1_1"/>
    <property type="match status" value="1"/>
</dbReference>
<dbReference type="InterPro" id="IPR045867">
    <property type="entry name" value="DNA-dir_RpoC_beta_prime"/>
</dbReference>
<dbReference type="Gene3D" id="1.10.40.90">
    <property type="match status" value="1"/>
</dbReference>
<dbReference type="InterPro" id="IPR007080">
    <property type="entry name" value="RNA_pol_Rpb1_1"/>
</dbReference>
<dbReference type="GO" id="GO:0046872">
    <property type="term" value="F:metal ion binding"/>
    <property type="evidence" value="ECO:0007669"/>
    <property type="project" value="UniProtKB-KW"/>
</dbReference>
<comment type="similarity">
    <text evidence="7">Belongs to the RNA polymerase beta' chain family.</text>
</comment>
<sequence>ATLKEDMNSNSEAKRIKATKRLQVARGLLDAKIRPEWMILRVLPVIPPDLRPMVQLSGGRFAASDLNDLYRRVINRNNRLKHLIDLGAPEIILRNEKRMLQEAVDSLIDSSQARSSRRSRAGKTLKSLSDMLRGKQGRFRQNLLGKRVDYSGRSVIVVGPELKLNQCGLPKDMALEMFKPFVLHELIKQDMAPNVKAAKAIIEKRQPEVYDILENITKKHPVLLNRAPTLHKLSIQAFWPKLIDGAAIRLHPVVCGGFNADFDGDQMAVHVPLTKKSIREAKKHMLPQYNLLKPSQGSPASIPDSKEMAIGVYYLTSLDENLAPYNMPFGTPAEAITAYQTGNVKVRQAVDVRLDTDSKELTRTTVGRILFNNILPAEWEFINKNLPRKEISALFHRAIKELEVKRVVKLIDAVKDIGFDYATVSGLSFAISDNEMYPDKDVVIEEGNQKAKEIEENFRLGLITDEERRKLTIQMWMDTADDLAEKTDTGMGRITKNTVKQLSAMRGINVDPLGNFVELPTKGNFREGLSIFEYVTSVRGSRKGLTDTALRTADAGYLTRRLVDVSHDAIVRAEDCGTDDFITISSEAERSKAFGKRIAHRFTVKKVINPETKKVMVDAGDMISEELAVAIEAAGVKEVEVRSPLTCKLRFGLCAKCYGHNLATNDLAKIGDPAGVLAAQSIGEPGTQLTMRTKHSGGVAGVDVTQGLPRVTELFEVRTPKLVAPLAEVSGKVKVTETDNGNLVTITPTGKSGKEDRKEYLIPLAMPLKVEDGGLVAVGTQLATGGVDIKSLLRIKGLRASQIYLIHEIQGIYESQGIGIHDKHFEVIVRKMCDYVRIDNVGDTSLVAGDVISRGSYEMANEAAIAQGGEPATATSLILGTIRAALHTDSWLSAASFQDTTSVLTDSAVQGRIDHLIGMKENVIIGRLVPTSKERAKIENI</sequence>
<reference evidence="9 10" key="1">
    <citation type="journal article" date="2015" name="Nature">
        <title>rRNA introns, odd ribosomes, and small enigmatic genomes across a large radiation of phyla.</title>
        <authorList>
            <person name="Brown C.T."/>
            <person name="Hug L.A."/>
            <person name="Thomas B.C."/>
            <person name="Sharon I."/>
            <person name="Castelle C.J."/>
            <person name="Singh A."/>
            <person name="Wilkins M.J."/>
            <person name="Williams K.H."/>
            <person name="Banfield J.F."/>
        </authorList>
    </citation>
    <scope>NUCLEOTIDE SEQUENCE [LARGE SCALE GENOMIC DNA]</scope>
</reference>
<dbReference type="SUPFAM" id="SSF64484">
    <property type="entry name" value="beta and beta-prime subunits of DNA dependent RNA-polymerase"/>
    <property type="match status" value="1"/>
</dbReference>
<dbReference type="Proteomes" id="UP000034214">
    <property type="component" value="Unassembled WGS sequence"/>
</dbReference>
<dbReference type="Gene3D" id="2.40.50.100">
    <property type="match status" value="1"/>
</dbReference>
<comment type="function">
    <text evidence="7">DNA-dependent RNA polymerase catalyzes the transcription of DNA into RNA using the four ribonucleoside triphosphates as substrates.</text>
</comment>
<dbReference type="Gene3D" id="2.40.40.20">
    <property type="match status" value="1"/>
</dbReference>
<feature type="domain" description="RNA polymerase N-terminal" evidence="8">
    <location>
        <begin position="36"/>
        <end position="316"/>
    </location>
</feature>
<dbReference type="GO" id="GO:0000428">
    <property type="term" value="C:DNA-directed RNA polymerase complex"/>
    <property type="evidence" value="ECO:0007669"/>
    <property type="project" value="UniProtKB-KW"/>
</dbReference>
<feature type="non-terminal residue" evidence="9">
    <location>
        <position position="1"/>
    </location>
</feature>
<dbReference type="Gene3D" id="1.10.274.100">
    <property type="entry name" value="RNA polymerase Rpb1, domain 3"/>
    <property type="match status" value="2"/>
</dbReference>
<dbReference type="InterPro" id="IPR000722">
    <property type="entry name" value="RNA_pol_asu"/>
</dbReference>
<dbReference type="GO" id="GO:0003677">
    <property type="term" value="F:DNA binding"/>
    <property type="evidence" value="ECO:0007669"/>
    <property type="project" value="InterPro"/>
</dbReference>
<evidence type="ECO:0000256" key="3">
    <source>
        <dbReference type="ARBA" id="ARBA00022695"/>
    </source>
</evidence>
<dbReference type="InterPro" id="IPR006592">
    <property type="entry name" value="RNA_pol_N"/>
</dbReference>
<proteinExistence type="inferred from homology"/>
<dbReference type="Pfam" id="PF04983">
    <property type="entry name" value="RNA_pol_Rpb1_3"/>
    <property type="match status" value="1"/>
</dbReference>
<dbReference type="InterPro" id="IPR007081">
    <property type="entry name" value="RNA_pol_Rpb1_5"/>
</dbReference>
<dbReference type="NCBIfam" id="TIGR02386">
    <property type="entry name" value="rpoC_TIGR"/>
    <property type="match status" value="1"/>
</dbReference>
<protein>
    <recommendedName>
        <fullName evidence="7">DNA-directed RNA polymerase subunit</fullName>
        <ecNumber evidence="7">2.7.7.6</ecNumber>
    </recommendedName>
</protein>
<accession>A0A0G1LTD0</accession>
<dbReference type="InterPro" id="IPR042102">
    <property type="entry name" value="RNA_pol_Rpb1_3_sf"/>
</dbReference>
<keyword evidence="1 7" id="KW-0240">DNA-directed RNA polymerase</keyword>
<dbReference type="EC" id="2.7.7.6" evidence="7"/>
<evidence type="ECO:0000256" key="1">
    <source>
        <dbReference type="ARBA" id="ARBA00022478"/>
    </source>
</evidence>
<evidence type="ECO:0000256" key="4">
    <source>
        <dbReference type="ARBA" id="ARBA00022723"/>
    </source>
</evidence>
<dbReference type="GO" id="GO:0006351">
    <property type="term" value="P:DNA-templated transcription"/>
    <property type="evidence" value="ECO:0007669"/>
    <property type="project" value="InterPro"/>
</dbReference>
<dbReference type="CDD" id="cd02655">
    <property type="entry name" value="RNAP_beta'_C"/>
    <property type="match status" value="1"/>
</dbReference>
<dbReference type="GO" id="GO:0003899">
    <property type="term" value="F:DNA-directed RNA polymerase activity"/>
    <property type="evidence" value="ECO:0007669"/>
    <property type="project" value="UniProtKB-EC"/>
</dbReference>
<evidence type="ECO:0000313" key="9">
    <source>
        <dbReference type="EMBL" id="KKT98986.1"/>
    </source>
</evidence>
<dbReference type="InterPro" id="IPR007066">
    <property type="entry name" value="RNA_pol_Rpb1_3"/>
</dbReference>
<evidence type="ECO:0000259" key="8">
    <source>
        <dbReference type="SMART" id="SM00663"/>
    </source>
</evidence>
<dbReference type="Pfam" id="PF00623">
    <property type="entry name" value="RNA_pol_Rpb1_2"/>
    <property type="match status" value="2"/>
</dbReference>
<dbReference type="InterPro" id="IPR012754">
    <property type="entry name" value="DNA-dir_RpoC_beta_prime_bact"/>
</dbReference>